<dbReference type="PANTHER" id="PTHR42760">
    <property type="entry name" value="SHORT-CHAIN DEHYDROGENASES/REDUCTASES FAMILY MEMBER"/>
    <property type="match status" value="1"/>
</dbReference>
<comment type="similarity">
    <text evidence="1">Belongs to the short-chain dehydrogenases/reductases (SDR) family.</text>
</comment>
<dbReference type="PRINTS" id="PR00081">
    <property type="entry name" value="GDHRDH"/>
</dbReference>
<evidence type="ECO:0000313" key="4">
    <source>
        <dbReference type="Proteomes" id="UP000746471"/>
    </source>
</evidence>
<dbReference type="SUPFAM" id="SSF51735">
    <property type="entry name" value="NAD(P)-binding Rossmann-fold domains"/>
    <property type="match status" value="1"/>
</dbReference>
<evidence type="ECO:0000313" key="3">
    <source>
        <dbReference type="EMBL" id="MBS7526905.1"/>
    </source>
</evidence>
<dbReference type="Proteomes" id="UP000746471">
    <property type="component" value="Unassembled WGS sequence"/>
</dbReference>
<dbReference type="Pfam" id="PF00106">
    <property type="entry name" value="adh_short"/>
    <property type="match status" value="1"/>
</dbReference>
<dbReference type="CDD" id="cd05233">
    <property type="entry name" value="SDR_c"/>
    <property type="match status" value="1"/>
</dbReference>
<comment type="caution">
    <text evidence="3">The sequence shown here is derived from an EMBL/GenBank/DDBJ whole genome shotgun (WGS) entry which is preliminary data.</text>
</comment>
<evidence type="ECO:0000256" key="1">
    <source>
        <dbReference type="ARBA" id="ARBA00006484"/>
    </source>
</evidence>
<dbReference type="InterPro" id="IPR036291">
    <property type="entry name" value="NAD(P)-bd_dom_sf"/>
</dbReference>
<organism evidence="3 4">
    <name type="scientific">Fusibacter paucivorans</name>
    <dbReference type="NCBI Taxonomy" id="76009"/>
    <lineage>
        <taxon>Bacteria</taxon>
        <taxon>Bacillati</taxon>
        <taxon>Bacillota</taxon>
        <taxon>Clostridia</taxon>
        <taxon>Eubacteriales</taxon>
        <taxon>Eubacteriales Family XII. Incertae Sedis</taxon>
        <taxon>Fusibacter</taxon>
    </lineage>
</organism>
<accession>A0ABS5PP08</accession>
<reference evidence="3 4" key="1">
    <citation type="submission" date="2021-05" db="EMBL/GenBank/DDBJ databases">
        <title>Fusibacter ferrireducens sp. nov., an anaerobic, sulfur- and Fe-reducing bacterium isolated from the mangrove sediment.</title>
        <authorList>
            <person name="Qiu D."/>
        </authorList>
    </citation>
    <scope>NUCLEOTIDE SEQUENCE [LARGE SCALE GENOMIC DNA]</scope>
    <source>
        <strain evidence="3 4">DSM 12116</strain>
    </source>
</reference>
<protein>
    <submittedName>
        <fullName evidence="3">SDR family NAD(P)-dependent oxidoreductase</fullName>
    </submittedName>
</protein>
<dbReference type="PANTHER" id="PTHR42760:SF115">
    <property type="entry name" value="3-OXOACYL-[ACYL-CARRIER-PROTEIN] REDUCTASE FABG"/>
    <property type="match status" value="1"/>
</dbReference>
<sequence length="276" mass="29415">MANRLDGKIAIVTGAGAGMGKATTFAYLEEHCKVVAMDNKKDRLEALEKEVEEKGFSDNLVTFTGDITVNADCDKAVDIAVSTYGSLNVLTHFAGVMDYFATGEEVLDEDWDYVIANNLTGTMKISRACLKYFLPNEIKASMILVTSNGAIQGSTSGVAYIASKGGAQSLAQCLAFEYGRNGIRVNTIQPGPYMTAICMDPAWGPKAMQNKGAAIHRGSGYNKSGRDWILSGDWVTDQYVSADAKHIAGGAVYLASDESAFMNSAVLRIDGGICLG</sequence>
<evidence type="ECO:0000256" key="2">
    <source>
        <dbReference type="ARBA" id="ARBA00023002"/>
    </source>
</evidence>
<proteinExistence type="inferred from homology"/>
<keyword evidence="2" id="KW-0560">Oxidoreductase</keyword>
<keyword evidence="4" id="KW-1185">Reference proteome</keyword>
<dbReference type="Gene3D" id="3.40.50.720">
    <property type="entry name" value="NAD(P)-binding Rossmann-like Domain"/>
    <property type="match status" value="1"/>
</dbReference>
<gene>
    <name evidence="3" type="ORF">KHM83_09465</name>
</gene>
<dbReference type="RefSeq" id="WP_213236766.1">
    <property type="nucleotide sequence ID" value="NZ_JAHBCL010000014.1"/>
</dbReference>
<name>A0ABS5PP08_9FIRM</name>
<dbReference type="EMBL" id="JAHBCL010000014">
    <property type="protein sequence ID" value="MBS7526905.1"/>
    <property type="molecule type" value="Genomic_DNA"/>
</dbReference>
<dbReference type="InterPro" id="IPR002347">
    <property type="entry name" value="SDR_fam"/>
</dbReference>